<dbReference type="FunFam" id="3.40.50.300:FF:000013">
    <property type="entry name" value="PhoH family ATPase"/>
    <property type="match status" value="1"/>
</dbReference>
<accession>A0A1Y6FZ34</accession>
<dbReference type="InterPro" id="IPR051451">
    <property type="entry name" value="PhoH2-like"/>
</dbReference>
<evidence type="ECO:0000256" key="4">
    <source>
        <dbReference type="ARBA" id="ARBA00046345"/>
    </source>
</evidence>
<dbReference type="CDD" id="cd09883">
    <property type="entry name" value="PIN_VapC_PhoHL-ATPase"/>
    <property type="match status" value="1"/>
</dbReference>
<keyword evidence="2" id="KW-0547">Nucleotide-binding</keyword>
<dbReference type="InterPro" id="IPR002716">
    <property type="entry name" value="PIN_dom"/>
</dbReference>
<keyword evidence="7" id="KW-1185">Reference proteome</keyword>
<dbReference type="OrthoDB" id="9766527at2"/>
<evidence type="ECO:0000256" key="2">
    <source>
        <dbReference type="ARBA" id="ARBA00022741"/>
    </source>
</evidence>
<dbReference type="Pfam" id="PF02562">
    <property type="entry name" value="PhoH"/>
    <property type="match status" value="1"/>
</dbReference>
<dbReference type="InterPro" id="IPR003714">
    <property type="entry name" value="PhoH"/>
</dbReference>
<evidence type="ECO:0000256" key="3">
    <source>
        <dbReference type="ARBA" id="ARBA00022840"/>
    </source>
</evidence>
<protein>
    <submittedName>
        <fullName evidence="6">PhoH-like ATPase</fullName>
    </submittedName>
</protein>
<evidence type="ECO:0000313" key="7">
    <source>
        <dbReference type="Proteomes" id="UP000194450"/>
    </source>
</evidence>
<dbReference type="Proteomes" id="UP000194450">
    <property type="component" value="Unassembled WGS sequence"/>
</dbReference>
<gene>
    <name evidence="6" type="ORF">SAMN06297229_2098</name>
</gene>
<evidence type="ECO:0000256" key="1">
    <source>
        <dbReference type="ARBA" id="ARBA00010393"/>
    </source>
</evidence>
<dbReference type="EMBL" id="FXWH01000003">
    <property type="protein sequence ID" value="SMQ80329.1"/>
    <property type="molecule type" value="Genomic_DNA"/>
</dbReference>
<dbReference type="InterPro" id="IPR029060">
    <property type="entry name" value="PIN-like_dom_sf"/>
</dbReference>
<keyword evidence="3" id="KW-0067">ATP-binding</keyword>
<dbReference type="SMART" id="SM00670">
    <property type="entry name" value="PINc"/>
    <property type="match status" value="1"/>
</dbReference>
<dbReference type="GO" id="GO:0005524">
    <property type="term" value="F:ATP binding"/>
    <property type="evidence" value="ECO:0007669"/>
    <property type="project" value="UniProtKB-KW"/>
</dbReference>
<dbReference type="PANTHER" id="PTHR30473:SF2">
    <property type="entry name" value="PIN DOMAIN-CONTAINING PROTEIN"/>
    <property type="match status" value="1"/>
</dbReference>
<sequence length="480" mass="53840">MTKKLDYDSLPTDLTTSPSHTAVRTKFYVLDTNILLHEPLAFLNFHEHNVIIPMVVLEELDAIKDRQKDVSRDARVAIRSLENALKDATPEQILAGVPLNRLQGNHQADGTLAIFADYELRQADSALSLTENDHRIIQAAIELQKQHREHKVVLVTKDINMRLKAKGAGVKYVEDYRTDQLIDDIRFLSKGFQEVEGSFWEQVGEVTSVQEGRDTFHEVERELLPNVFHNQYMIDDDETFAGRVVGYNDKHVRLLDLGYERMMGYSAWGVHPKNIYQAMAMHALLDTSVDLVILTGPAGSGKTLLALAAALEMVVEKGIYEKIIVTRNTPEIAESIGYLPGTEEEKMAPWLAAITDSLEVLHKNDESMESSLNFIMKKANIQLKSLNFMRGRSIQNAIVILDEAQNLTASQLKTIITRCGTNTKIICSGNLAQIDSYYLTAVTSGLTYIVERFKDYPGSATVNLNGVVRSNLAQYAEENL</sequence>
<dbReference type="RefSeq" id="WP_086435240.1">
    <property type="nucleotide sequence ID" value="NZ_FXWH01000003.1"/>
</dbReference>
<dbReference type="Gene3D" id="3.40.50.300">
    <property type="entry name" value="P-loop containing nucleotide triphosphate hydrolases"/>
    <property type="match status" value="1"/>
</dbReference>
<comment type="similarity">
    <text evidence="1">Belongs to the PhoH family.</text>
</comment>
<dbReference type="SUPFAM" id="SSF88723">
    <property type="entry name" value="PIN domain-like"/>
    <property type="match status" value="1"/>
</dbReference>
<proteinExistence type="inferred from homology"/>
<evidence type="ECO:0000259" key="5">
    <source>
        <dbReference type="SMART" id="SM00670"/>
    </source>
</evidence>
<organism evidence="6 7">
    <name type="scientific">Pseudidiomarina planktonica</name>
    <dbReference type="NCBI Taxonomy" id="1323738"/>
    <lineage>
        <taxon>Bacteria</taxon>
        <taxon>Pseudomonadati</taxon>
        <taxon>Pseudomonadota</taxon>
        <taxon>Gammaproteobacteria</taxon>
        <taxon>Alteromonadales</taxon>
        <taxon>Idiomarinaceae</taxon>
        <taxon>Pseudidiomarina</taxon>
    </lineage>
</organism>
<dbReference type="GO" id="GO:0005829">
    <property type="term" value="C:cytosol"/>
    <property type="evidence" value="ECO:0007669"/>
    <property type="project" value="TreeGrafter"/>
</dbReference>
<feature type="domain" description="PIN" evidence="5">
    <location>
        <begin position="26"/>
        <end position="163"/>
    </location>
</feature>
<reference evidence="7" key="1">
    <citation type="submission" date="2017-04" db="EMBL/GenBank/DDBJ databases">
        <authorList>
            <person name="Varghese N."/>
            <person name="Submissions S."/>
        </authorList>
    </citation>
    <scope>NUCLEOTIDE SEQUENCE [LARGE SCALE GENOMIC DNA]</scope>
</reference>
<dbReference type="Gene3D" id="3.40.50.1010">
    <property type="entry name" value="5'-nuclease"/>
    <property type="match status" value="1"/>
</dbReference>
<dbReference type="Pfam" id="PF13638">
    <property type="entry name" value="PIN_4"/>
    <property type="match status" value="1"/>
</dbReference>
<name>A0A1Y6FZ34_9GAMM</name>
<dbReference type="PANTHER" id="PTHR30473">
    <property type="entry name" value="PROTEIN PHOH"/>
    <property type="match status" value="1"/>
</dbReference>
<dbReference type="InterPro" id="IPR027417">
    <property type="entry name" value="P-loop_NTPase"/>
</dbReference>
<comment type="similarity">
    <text evidence="4">In the N-terminal section; belongs to the PINc/VapC protein family.</text>
</comment>
<dbReference type="AlphaFoldDB" id="A0A1Y6FZ34"/>
<dbReference type="SUPFAM" id="SSF52540">
    <property type="entry name" value="P-loop containing nucleoside triphosphate hydrolases"/>
    <property type="match status" value="1"/>
</dbReference>
<evidence type="ECO:0000313" key="6">
    <source>
        <dbReference type="EMBL" id="SMQ80329.1"/>
    </source>
</evidence>